<dbReference type="InterPro" id="IPR025403">
    <property type="entry name" value="TgpA-like_C"/>
</dbReference>
<dbReference type="RefSeq" id="WP_103956416.1">
    <property type="nucleotide sequence ID" value="NZ_FNVT01000003.1"/>
</dbReference>
<dbReference type="EMBL" id="FNVT01000003">
    <property type="protein sequence ID" value="SEG66554.1"/>
    <property type="molecule type" value="Genomic_DNA"/>
</dbReference>
<keyword evidence="1" id="KW-1133">Transmembrane helix</keyword>
<protein>
    <recommendedName>
        <fullName evidence="2">Protein-glutamine gamma-glutamyltransferase-like C-terminal domain-containing protein</fullName>
    </recommendedName>
</protein>
<evidence type="ECO:0000313" key="4">
    <source>
        <dbReference type="Proteomes" id="UP000236732"/>
    </source>
</evidence>
<evidence type="ECO:0000313" key="3">
    <source>
        <dbReference type="EMBL" id="SEG66554.1"/>
    </source>
</evidence>
<proteinExistence type="predicted"/>
<organism evidence="3 4">
    <name type="scientific">Nonomuraea solani</name>
    <dbReference type="NCBI Taxonomy" id="1144553"/>
    <lineage>
        <taxon>Bacteria</taxon>
        <taxon>Bacillati</taxon>
        <taxon>Actinomycetota</taxon>
        <taxon>Actinomycetes</taxon>
        <taxon>Streptosporangiales</taxon>
        <taxon>Streptosporangiaceae</taxon>
        <taxon>Nonomuraea</taxon>
    </lineage>
</organism>
<sequence length="208" mass="21984">MTPIGRDEAARQAAGELLKPEYAKESLLDQIYRRVMQFLGDLLDAAAGGGSTGGIIASVLITLILLGVIILVAWRLRKTARKRGLAAGGLFGERAMSAAEHRQAAERLATEGNWTEAVQERLRAIARDLEERALVDGMPGRTAHELATEAAVSLPAFTGELAAAARSFDDVTYGGVPGTRESYESMTSLDDRLGQARPAPLVAAGGVA</sequence>
<accession>A0A1H6C0R0</accession>
<dbReference type="Proteomes" id="UP000236732">
    <property type="component" value="Unassembled WGS sequence"/>
</dbReference>
<evidence type="ECO:0000256" key="1">
    <source>
        <dbReference type="SAM" id="Phobius"/>
    </source>
</evidence>
<reference evidence="3 4" key="1">
    <citation type="submission" date="2016-10" db="EMBL/GenBank/DDBJ databases">
        <authorList>
            <person name="de Groot N.N."/>
        </authorList>
    </citation>
    <scope>NUCLEOTIDE SEQUENCE [LARGE SCALE GENOMIC DNA]</scope>
    <source>
        <strain evidence="3 4">CGMCC 4.7037</strain>
    </source>
</reference>
<dbReference type="AlphaFoldDB" id="A0A1H6C0R0"/>
<evidence type="ECO:0000259" key="2">
    <source>
        <dbReference type="Pfam" id="PF13559"/>
    </source>
</evidence>
<keyword evidence="1" id="KW-0472">Membrane</keyword>
<name>A0A1H6C0R0_9ACTN</name>
<feature type="transmembrane region" description="Helical" evidence="1">
    <location>
        <begin position="55"/>
        <end position="74"/>
    </location>
</feature>
<keyword evidence="1" id="KW-0812">Transmembrane</keyword>
<gene>
    <name evidence="3" type="ORF">SAMN05444920_103806</name>
</gene>
<dbReference type="Pfam" id="PF13559">
    <property type="entry name" value="DUF4129"/>
    <property type="match status" value="1"/>
</dbReference>
<keyword evidence="4" id="KW-1185">Reference proteome</keyword>
<dbReference type="OrthoDB" id="3389322at2"/>
<feature type="domain" description="Protein-glutamine gamma-glutamyltransferase-like C-terminal" evidence="2">
    <location>
        <begin position="122"/>
        <end position="190"/>
    </location>
</feature>